<evidence type="ECO:0000313" key="2">
    <source>
        <dbReference type="Proteomes" id="UP000306985"/>
    </source>
</evidence>
<dbReference type="EMBL" id="SZZH01000003">
    <property type="protein sequence ID" value="TKV58884.1"/>
    <property type="molecule type" value="Genomic_DNA"/>
</dbReference>
<organism evidence="1 2">
    <name type="scientific">Nakamurella flava</name>
    <dbReference type="NCBI Taxonomy" id="2576308"/>
    <lineage>
        <taxon>Bacteria</taxon>
        <taxon>Bacillati</taxon>
        <taxon>Actinomycetota</taxon>
        <taxon>Actinomycetes</taxon>
        <taxon>Nakamurellales</taxon>
        <taxon>Nakamurellaceae</taxon>
        <taxon>Nakamurella</taxon>
    </lineage>
</organism>
<accession>A0A4U6QF52</accession>
<sequence>MSLALDPFDPSTPHRGDGPADVLRRRWFEMSAAGPWTFHGDWHDAAVDALCEACAAGQDVWVCAERLGAVRAAAGIGLAETLADIDALVTVAPSLPADLLCRAVSLGWADRSQAPAVAVLDPLTGLTSADYLRQRLTEVYRAAEVVGRRVSAGTALVVVRTAAGGPGWSGQTSLIVAAHALRTVFDAGQTLARLDDRVAVALTARDRVLPRRVQLLGGVMESLRPQSAPDSQGGPPRIWIEKLPDDLDAAVALVEGLGR</sequence>
<dbReference type="Proteomes" id="UP000306985">
    <property type="component" value="Unassembled WGS sequence"/>
</dbReference>
<dbReference type="RefSeq" id="WP_137450544.1">
    <property type="nucleotide sequence ID" value="NZ_SZZH01000003.1"/>
</dbReference>
<reference evidence="1 2" key="1">
    <citation type="submission" date="2019-05" db="EMBL/GenBank/DDBJ databases">
        <title>Nakamurella sp. N5BH11, whole genome shotgun sequence.</title>
        <authorList>
            <person name="Tuo L."/>
        </authorList>
    </citation>
    <scope>NUCLEOTIDE SEQUENCE [LARGE SCALE GENOMIC DNA]</scope>
    <source>
        <strain evidence="1 2">N5BH11</strain>
    </source>
</reference>
<evidence type="ECO:0000313" key="1">
    <source>
        <dbReference type="EMBL" id="TKV58884.1"/>
    </source>
</evidence>
<comment type="caution">
    <text evidence="1">The sequence shown here is derived from an EMBL/GenBank/DDBJ whole genome shotgun (WGS) entry which is preliminary data.</text>
</comment>
<dbReference type="OrthoDB" id="4936366at2"/>
<keyword evidence="2" id="KW-1185">Reference proteome</keyword>
<proteinExistence type="predicted"/>
<protein>
    <recommendedName>
        <fullName evidence="3">GGDEF domain-containing protein</fullName>
    </recommendedName>
</protein>
<name>A0A4U6QF52_9ACTN</name>
<dbReference type="AlphaFoldDB" id="A0A4U6QF52"/>
<gene>
    <name evidence="1" type="ORF">FDO65_15445</name>
</gene>
<evidence type="ECO:0008006" key="3">
    <source>
        <dbReference type="Google" id="ProtNLM"/>
    </source>
</evidence>